<evidence type="ECO:0000313" key="3">
    <source>
        <dbReference type="Proteomes" id="UP000184330"/>
    </source>
</evidence>
<dbReference type="InterPro" id="IPR005197">
    <property type="entry name" value="Glyco_hydro_71"/>
</dbReference>
<dbReference type="Pfam" id="PF03659">
    <property type="entry name" value="Glyco_hydro_71"/>
    <property type="match status" value="1"/>
</dbReference>
<name>A0A1L7WQY6_9HELO</name>
<proteinExistence type="predicted"/>
<evidence type="ECO:0000313" key="2">
    <source>
        <dbReference type="EMBL" id="CZR55176.1"/>
    </source>
</evidence>
<organism evidence="2 3">
    <name type="scientific">Phialocephala subalpina</name>
    <dbReference type="NCBI Taxonomy" id="576137"/>
    <lineage>
        <taxon>Eukaryota</taxon>
        <taxon>Fungi</taxon>
        <taxon>Dikarya</taxon>
        <taxon>Ascomycota</taxon>
        <taxon>Pezizomycotina</taxon>
        <taxon>Leotiomycetes</taxon>
        <taxon>Helotiales</taxon>
        <taxon>Mollisiaceae</taxon>
        <taxon>Phialocephala</taxon>
        <taxon>Phialocephala fortinii species complex</taxon>
    </lineage>
</organism>
<dbReference type="CDD" id="cd11577">
    <property type="entry name" value="GH71"/>
    <property type="match status" value="1"/>
</dbReference>
<dbReference type="GO" id="GO:0051118">
    <property type="term" value="F:glucan endo-1,3-alpha-glucosidase activity"/>
    <property type="evidence" value="ECO:0007669"/>
    <property type="project" value="InterPro"/>
</dbReference>
<keyword evidence="1" id="KW-0732">Signal</keyword>
<dbReference type="Proteomes" id="UP000184330">
    <property type="component" value="Unassembled WGS sequence"/>
</dbReference>
<dbReference type="EMBL" id="FJOG01000006">
    <property type="protein sequence ID" value="CZR55176.1"/>
    <property type="molecule type" value="Genomic_DNA"/>
</dbReference>
<gene>
    <name evidence="2" type="ORF">PAC_05062</name>
</gene>
<dbReference type="STRING" id="576137.A0A1L7WQY6"/>
<feature type="chain" id="PRO_5012159784" evidence="1">
    <location>
        <begin position="22"/>
        <end position="444"/>
    </location>
</feature>
<dbReference type="AlphaFoldDB" id="A0A1L7WQY6"/>
<evidence type="ECO:0000256" key="1">
    <source>
        <dbReference type="SAM" id="SignalP"/>
    </source>
</evidence>
<sequence length="444" mass="48360">MRSFFSILGALSALSSTFANAATIGKPVFFHYLIGTVYDEHCQQDILDARALGADAFALNIANDDAAWSLNTTSYLFKWANEYNFKLFFSFDMTGFSNPDQFTDFLLSYVTNDAYYTYNGLPFVSTFNGGASTYKFGQDSVNDGWKVALQDVMSNAGHPIYFIPAFQDTTALPDYFTNDFPTLDGAMNWNSWPFASQGDIIVPTTDDQTYLTAAHASSKTFMMGVSPLQFKHIDSSQNWYRRGEQNLEYRFGQVLSLQPDFVELQTWNDAGESHYMGNSWPEPIAGTVEGAYTDSYDHTGYQQILPAFIKAFKAGATNTDTMFPTNGANAQGVFWHHTLLANADCSADGLGKPSGIETVEDKVTAVVLVAEGVTTYNVSIFSNTDTLLGTTKLVPGYNAYSVAGLDTGTVVVSVEDTSSGSEVVKGTGPIAVSASVPICLETMA</sequence>
<keyword evidence="3" id="KW-1185">Reference proteome</keyword>
<reference evidence="2 3" key="1">
    <citation type="submission" date="2016-03" db="EMBL/GenBank/DDBJ databases">
        <authorList>
            <person name="Ploux O."/>
        </authorList>
    </citation>
    <scope>NUCLEOTIDE SEQUENCE [LARGE SCALE GENOMIC DNA]</scope>
    <source>
        <strain evidence="2 3">UAMH 11012</strain>
    </source>
</reference>
<feature type="signal peptide" evidence="1">
    <location>
        <begin position="1"/>
        <end position="21"/>
    </location>
</feature>
<dbReference type="Gene3D" id="3.20.20.80">
    <property type="entry name" value="Glycosidases"/>
    <property type="match status" value="1"/>
</dbReference>
<dbReference type="OrthoDB" id="3257981at2759"/>
<accession>A0A1L7WQY6</accession>
<protein>
    <submittedName>
        <fullName evidence="2">Related to mutanase (Glucan endo-1,3-alpha-glucosidase)</fullName>
    </submittedName>
</protein>